<keyword evidence="7" id="KW-0326">Glycosidase</keyword>
<keyword evidence="7" id="KW-0378">Hydrolase</keyword>
<feature type="active site" description="Proton donor" evidence="5">
    <location>
        <position position="365"/>
    </location>
</feature>
<feature type="active site" evidence="5">
    <location>
        <position position="385"/>
    </location>
</feature>
<keyword evidence="6" id="KW-0479">Metal-binding</keyword>
<keyword evidence="8" id="KW-0732">Signal</keyword>
<dbReference type="Proteomes" id="UP000192578">
    <property type="component" value="Unassembled WGS sequence"/>
</dbReference>
<dbReference type="InterPro" id="IPR012341">
    <property type="entry name" value="6hp_glycosidase-like_sf"/>
</dbReference>
<evidence type="ECO:0000256" key="6">
    <source>
        <dbReference type="PIRSR" id="PIRSR601382-2"/>
    </source>
</evidence>
<dbReference type="InterPro" id="IPR046450">
    <property type="entry name" value="PA_dom_sf"/>
</dbReference>
<organism evidence="10 11">
    <name type="scientific">Hypsibius exemplaris</name>
    <name type="common">Freshwater tardigrade</name>
    <dbReference type="NCBI Taxonomy" id="2072580"/>
    <lineage>
        <taxon>Eukaryota</taxon>
        <taxon>Metazoa</taxon>
        <taxon>Ecdysozoa</taxon>
        <taxon>Tardigrada</taxon>
        <taxon>Eutardigrada</taxon>
        <taxon>Parachela</taxon>
        <taxon>Hypsibioidea</taxon>
        <taxon>Hypsibiidae</taxon>
        <taxon>Hypsibius</taxon>
    </lineage>
</organism>
<comment type="subcellular location">
    <subcellularLocation>
        <location evidence="1">Endoplasmic reticulum</location>
    </subcellularLocation>
</comment>
<dbReference type="SUPFAM" id="SSF52025">
    <property type="entry name" value="PA domain"/>
    <property type="match status" value="1"/>
</dbReference>
<comment type="caution">
    <text evidence="10">The sequence shown here is derived from an EMBL/GenBank/DDBJ whole genome shotgun (WGS) entry which is preliminary data.</text>
</comment>
<feature type="chain" id="PRO_5012732181" description="alpha-1,2-Mannosidase" evidence="8">
    <location>
        <begin position="25"/>
        <end position="804"/>
    </location>
</feature>
<dbReference type="GO" id="GO:0044322">
    <property type="term" value="C:endoplasmic reticulum quality control compartment"/>
    <property type="evidence" value="ECO:0007669"/>
    <property type="project" value="GOC"/>
</dbReference>
<protein>
    <recommendedName>
        <fullName evidence="7">alpha-1,2-Mannosidase</fullName>
        <ecNumber evidence="7">3.2.1.-</ecNumber>
    </recommendedName>
</protein>
<feature type="signal peptide" evidence="8">
    <location>
        <begin position="1"/>
        <end position="24"/>
    </location>
</feature>
<feature type="binding site" evidence="6">
    <location>
        <position position="471"/>
    </location>
    <ligand>
        <name>Ca(2+)</name>
        <dbReference type="ChEBI" id="CHEBI:29108"/>
    </ligand>
</feature>
<comment type="similarity">
    <text evidence="2 7">Belongs to the glycosyl hydrolase 47 family.</text>
</comment>
<gene>
    <name evidence="10" type="ORF">BV898_02800</name>
</gene>
<feature type="domain" description="PA" evidence="9">
    <location>
        <begin position="691"/>
        <end position="784"/>
    </location>
</feature>
<dbReference type="AlphaFoldDB" id="A0A1W0X775"/>
<dbReference type="PANTHER" id="PTHR45679:SF2">
    <property type="entry name" value="ER DEGRADATION-ENHANCING ALPHA-MANNOSIDASE-LIKE PROTEIN 3"/>
    <property type="match status" value="1"/>
</dbReference>
<dbReference type="Pfam" id="PF01532">
    <property type="entry name" value="Glyco_hydro_47"/>
    <property type="match status" value="1"/>
</dbReference>
<dbReference type="InterPro" id="IPR036026">
    <property type="entry name" value="Seven-hairpin_glycosidases"/>
</dbReference>
<keyword evidence="11" id="KW-1185">Reference proteome</keyword>
<sequence length="804" mass="90565">MRLSRHFFTKWLIVSLCLLAPASCAISRQQKRQLKEKVKSMFLHGYQSYMTHAYPADELMPLSCKGRWRSHGSGRGDIDDAMGNFSLTLVDTLDTLVLLDETEEFERVVKLVIASVRFEQDIVVSVFETNIRMVGGLLAAHVLAKELQRRRGEMMWYRSELLDLAQDLGYVLLKAFDSATGMPYPRINLKYGLDGLDHQKHTCAACAGTMLLEFAALSRLTGDPIFEEKSRLAMDYLWHKRHSSSSLMGHIIDVDSGDWIRRESGIGAGLDSYYEYVLKTYILLGDETYLHRFHRHYQGLLKYVMVNSRMQDVHMHQPQSTSKPYLDALTAFFPGLQVLYGDVELAKDSFRTLHKVVQRYNFLPEAFTPEPELRMYWAESYLRPEFIESTYFLYSATKDPFYLEVGENLVESLEIYSRVKCGYAALKDTNAGTHDDRMDSFFLSETLKYLYLLFSEPEELLVDLHDYIFTTEAHLLPVQLARQNVTFFPRQHLEVHTHSEEPSLSCPSSHLVVNFSSIWDEFIDISPLDSRDASAVPQCRHRPEMSQTAQQQRLQQRSVLASEINWENPEHVSGLRVLLAEELLIPVVVLTIFICCQVILLAEMGITVVKRDGTILISQDAAKAKHMGLAAEGMLFLQEIAQTFRQPSARELFFPPAAVRITSEQTGLDRILKAAPAQFGKQLGKDLTTLKGKLAYADPPSACTADGLTNIRGNIAVVSRGSCMFVEKARNVEGAGAVAMIVVDNKEGTSFQADVSAFAMSGDPGSNNTAVTIPALFLYDVEGKVLLDAFNRCDDLVVTMGPGQ</sequence>
<dbReference type="EC" id="3.2.1.-" evidence="7"/>
<dbReference type="Gene3D" id="1.50.10.10">
    <property type="match status" value="1"/>
</dbReference>
<dbReference type="PRINTS" id="PR00747">
    <property type="entry name" value="GLYHDRLASE47"/>
</dbReference>
<evidence type="ECO:0000256" key="2">
    <source>
        <dbReference type="ARBA" id="ARBA00007658"/>
    </source>
</evidence>
<dbReference type="SUPFAM" id="SSF48225">
    <property type="entry name" value="Seven-hairpin glycosidases"/>
    <property type="match status" value="1"/>
</dbReference>
<dbReference type="InterPro" id="IPR044674">
    <property type="entry name" value="EDEM1/2/3"/>
</dbReference>
<evidence type="ECO:0000313" key="10">
    <source>
        <dbReference type="EMBL" id="OQV23353.1"/>
    </source>
</evidence>
<keyword evidence="3" id="KW-0256">Endoplasmic reticulum</keyword>
<dbReference type="OrthoDB" id="8118055at2759"/>
<evidence type="ECO:0000256" key="5">
    <source>
        <dbReference type="PIRSR" id="PIRSR601382-1"/>
    </source>
</evidence>
<dbReference type="GO" id="GO:0016020">
    <property type="term" value="C:membrane"/>
    <property type="evidence" value="ECO:0007669"/>
    <property type="project" value="InterPro"/>
</dbReference>
<evidence type="ECO:0000256" key="4">
    <source>
        <dbReference type="ARBA" id="ARBA00023180"/>
    </source>
</evidence>
<evidence type="ECO:0000256" key="8">
    <source>
        <dbReference type="SAM" id="SignalP"/>
    </source>
</evidence>
<dbReference type="Gene3D" id="3.50.30.30">
    <property type="match status" value="1"/>
</dbReference>
<evidence type="ECO:0000256" key="7">
    <source>
        <dbReference type="RuleBase" id="RU361193"/>
    </source>
</evidence>
<reference evidence="11" key="1">
    <citation type="submission" date="2017-01" db="EMBL/GenBank/DDBJ databases">
        <title>Comparative genomics of anhydrobiosis in the tardigrade Hypsibius dujardini.</title>
        <authorList>
            <person name="Yoshida Y."/>
            <person name="Koutsovoulos G."/>
            <person name="Laetsch D."/>
            <person name="Stevens L."/>
            <person name="Kumar S."/>
            <person name="Horikawa D."/>
            <person name="Ishino K."/>
            <person name="Komine S."/>
            <person name="Tomita M."/>
            <person name="Blaxter M."/>
            <person name="Arakawa K."/>
        </authorList>
    </citation>
    <scope>NUCLEOTIDE SEQUENCE [LARGE SCALE GENOMIC DNA]</scope>
    <source>
        <strain evidence="11">Z151</strain>
    </source>
</reference>
<keyword evidence="6" id="KW-0106">Calcium</keyword>
<feature type="active site" evidence="5">
    <location>
        <position position="271"/>
    </location>
</feature>
<accession>A0A1W0X775</accession>
<dbReference type="InterPro" id="IPR001382">
    <property type="entry name" value="Glyco_hydro_47"/>
</dbReference>
<dbReference type="GO" id="GO:0005509">
    <property type="term" value="F:calcium ion binding"/>
    <property type="evidence" value="ECO:0007669"/>
    <property type="project" value="InterPro"/>
</dbReference>
<dbReference type="PANTHER" id="PTHR45679">
    <property type="entry name" value="ER DEGRADATION-ENHANCING ALPHA-MANNOSIDASE-LIKE PROTEIN 2"/>
    <property type="match status" value="1"/>
</dbReference>
<evidence type="ECO:0000313" key="11">
    <source>
        <dbReference type="Proteomes" id="UP000192578"/>
    </source>
</evidence>
<evidence type="ECO:0000259" key="9">
    <source>
        <dbReference type="Pfam" id="PF02225"/>
    </source>
</evidence>
<dbReference type="InterPro" id="IPR003137">
    <property type="entry name" value="PA_domain"/>
</dbReference>
<feature type="active site" description="Proton donor" evidence="5">
    <location>
        <position position="128"/>
    </location>
</feature>
<keyword evidence="4" id="KW-0325">Glycoprotein</keyword>
<evidence type="ECO:0000256" key="1">
    <source>
        <dbReference type="ARBA" id="ARBA00004240"/>
    </source>
</evidence>
<dbReference type="Pfam" id="PF02225">
    <property type="entry name" value="PA"/>
    <property type="match status" value="1"/>
</dbReference>
<dbReference type="GO" id="GO:0005975">
    <property type="term" value="P:carbohydrate metabolic process"/>
    <property type="evidence" value="ECO:0007669"/>
    <property type="project" value="InterPro"/>
</dbReference>
<evidence type="ECO:0000256" key="3">
    <source>
        <dbReference type="ARBA" id="ARBA00022824"/>
    </source>
</evidence>
<proteinExistence type="inferred from homology"/>
<comment type="cofactor">
    <cofactor evidence="6">
        <name>Ca(2+)</name>
        <dbReference type="ChEBI" id="CHEBI:29108"/>
    </cofactor>
</comment>
<dbReference type="GO" id="GO:1904380">
    <property type="term" value="P:endoplasmic reticulum mannose trimming"/>
    <property type="evidence" value="ECO:0007669"/>
    <property type="project" value="InterPro"/>
</dbReference>
<name>A0A1W0X775_HYPEX</name>
<dbReference type="GO" id="GO:0004571">
    <property type="term" value="F:mannosyl-oligosaccharide 1,2-alpha-mannosidase activity"/>
    <property type="evidence" value="ECO:0007669"/>
    <property type="project" value="InterPro"/>
</dbReference>
<dbReference type="EMBL" id="MTYJ01000012">
    <property type="protein sequence ID" value="OQV23353.1"/>
    <property type="molecule type" value="Genomic_DNA"/>
</dbReference>